<gene>
    <name evidence="6" type="ORF">E1N52_04745</name>
</gene>
<keyword evidence="3" id="KW-0472">Membrane</keyword>
<comment type="caution">
    <text evidence="6">The sequence shown here is derived from an EMBL/GenBank/DDBJ whole genome shotgun (WGS) entry which is preliminary data.</text>
</comment>
<dbReference type="PANTHER" id="PTHR37423">
    <property type="entry name" value="SOLUBLE LYTIC MUREIN TRANSGLYCOSYLASE-RELATED"/>
    <property type="match status" value="1"/>
</dbReference>
<evidence type="ECO:0000256" key="3">
    <source>
        <dbReference type="ARBA" id="ARBA00023237"/>
    </source>
</evidence>
<evidence type="ECO:0000256" key="2">
    <source>
        <dbReference type="ARBA" id="ARBA00007734"/>
    </source>
</evidence>
<dbReference type="SMART" id="SM00062">
    <property type="entry name" value="PBPb"/>
    <property type="match status" value="1"/>
</dbReference>
<dbReference type="Gene3D" id="1.10.530.10">
    <property type="match status" value="1"/>
</dbReference>
<evidence type="ECO:0000256" key="4">
    <source>
        <dbReference type="SAM" id="SignalP"/>
    </source>
</evidence>
<evidence type="ECO:0000313" key="7">
    <source>
        <dbReference type="Proteomes" id="UP000295606"/>
    </source>
</evidence>
<evidence type="ECO:0000313" key="6">
    <source>
        <dbReference type="EMBL" id="TDG10117.1"/>
    </source>
</evidence>
<dbReference type="PANTHER" id="PTHR37423:SF2">
    <property type="entry name" value="MEMBRANE-BOUND LYTIC MUREIN TRANSGLYCOSYLASE C"/>
    <property type="match status" value="1"/>
</dbReference>
<keyword evidence="4" id="KW-0732">Signal</keyword>
<dbReference type="RefSeq" id="WP_133181190.1">
    <property type="nucleotide sequence ID" value="NZ_SMOD01000003.1"/>
</dbReference>
<comment type="subcellular location">
    <subcellularLocation>
        <location evidence="1">Cell outer membrane</location>
        <topology evidence="1">Peripheral membrane protein</topology>
    </subcellularLocation>
</comment>
<evidence type="ECO:0000256" key="1">
    <source>
        <dbReference type="ARBA" id="ARBA00004339"/>
    </source>
</evidence>
<dbReference type="SUPFAM" id="SSF53955">
    <property type="entry name" value="Lysozyme-like"/>
    <property type="match status" value="1"/>
</dbReference>
<dbReference type="GO" id="GO:0009279">
    <property type="term" value="C:cell outer membrane"/>
    <property type="evidence" value="ECO:0007669"/>
    <property type="project" value="UniProtKB-SubCell"/>
</dbReference>
<accession>A0A4R5LKC6</accession>
<dbReference type="CDD" id="cd13403">
    <property type="entry name" value="MLTF-like"/>
    <property type="match status" value="1"/>
</dbReference>
<evidence type="ECO:0000259" key="5">
    <source>
        <dbReference type="SMART" id="SM00062"/>
    </source>
</evidence>
<feature type="domain" description="Solute-binding protein family 3/N-terminal" evidence="5">
    <location>
        <begin position="70"/>
        <end position="314"/>
    </location>
</feature>
<dbReference type="EMBL" id="SMOD01000003">
    <property type="protein sequence ID" value="TDG10117.1"/>
    <property type="molecule type" value="Genomic_DNA"/>
</dbReference>
<feature type="signal peptide" evidence="4">
    <location>
        <begin position="1"/>
        <end position="25"/>
    </location>
</feature>
<dbReference type="AlphaFoldDB" id="A0A4R5LKC6"/>
<protein>
    <submittedName>
        <fullName evidence="6">Transporter substrate-binding domain-containing protein</fullName>
    </submittedName>
</protein>
<keyword evidence="3" id="KW-0998">Cell outer membrane</keyword>
<comment type="similarity">
    <text evidence="2">Belongs to the transglycosylase Slt family.</text>
</comment>
<sequence length="504" mass="55753">MAICRHLIRCLLAGCLAGSIAALQAASPAATAPPVSQNLPGSPAAQSQAQLSLKVRPWTGDFNAMLDRRIIRFLVPYSRTLYFVDNGQERGLSAELARDFERYINAKYASQLGNRPLTIALIPTTRDKLLPNLLAGLGDISAGNITATDERLKIVDFIAPRDRKPVRELVVTGPSAPPLATIDDLAGKEVYTRASTSYYESLQALNARFVKAGKPPIRIRLLPDALEDEDKMEMVNAGLIGVVIVDDWMAHLWAQVLPRIQVHDNLAINSGGYIGWAIRKNSPELQAVLNEFYVDFVKRQGVADYRLAQYMKQIKQIANNSGSMERKRFEQTLALFQKFGSQYGFDPLMLVAQGFQESQLNQNARSHTGAIGIMQLLPATGKEMDVGNISTAESNIHAGAKYMDQLISKYFSDAHFEATDRSLFAFASYNAGPENIAKMRKEAASRGLNPDKWFNNVEVVVAEKIGAETTTYVRNIYKYYAAYKLIVEAQAARKKALETTQPKS</sequence>
<dbReference type="InterPro" id="IPR008258">
    <property type="entry name" value="Transglycosylase_SLT_dom_1"/>
</dbReference>
<name>A0A4R5LKC6_9BURK</name>
<proteinExistence type="inferred from homology"/>
<dbReference type="Pfam" id="PF00497">
    <property type="entry name" value="SBP_bac_3"/>
    <property type="match status" value="1"/>
</dbReference>
<reference evidence="6 7" key="1">
    <citation type="submission" date="2019-03" db="EMBL/GenBank/DDBJ databases">
        <title>Paraburkholderia sp. isolated from native Mimosa gymnas in Guartela State Park, Brazil.</title>
        <authorList>
            <person name="Paulitsch F."/>
            <person name="Hungria M."/>
            <person name="Delamuta J.R.M."/>
            <person name="Ribeiro R.A."/>
            <person name="Dall'Agnol R."/>
            <person name="Silva J.S.B."/>
        </authorList>
    </citation>
    <scope>NUCLEOTIDE SEQUENCE [LARGE SCALE GENOMIC DNA]</scope>
    <source>
        <strain evidence="6 7">CNPSo 3008</strain>
    </source>
</reference>
<dbReference type="Gene3D" id="3.40.190.10">
    <property type="entry name" value="Periplasmic binding protein-like II"/>
    <property type="match status" value="2"/>
</dbReference>
<dbReference type="OrthoDB" id="9815002at2"/>
<dbReference type="Pfam" id="PF01464">
    <property type="entry name" value="SLT"/>
    <property type="match status" value="1"/>
</dbReference>
<dbReference type="CDD" id="cd01009">
    <property type="entry name" value="PBP2_YfhD_N"/>
    <property type="match status" value="1"/>
</dbReference>
<dbReference type="Proteomes" id="UP000295606">
    <property type="component" value="Unassembled WGS sequence"/>
</dbReference>
<dbReference type="SUPFAM" id="SSF53850">
    <property type="entry name" value="Periplasmic binding protein-like II"/>
    <property type="match status" value="1"/>
</dbReference>
<dbReference type="InterPro" id="IPR023346">
    <property type="entry name" value="Lysozyme-like_dom_sf"/>
</dbReference>
<organism evidence="6 7">
    <name type="scientific">Paraburkholderia guartelaensis</name>
    <dbReference type="NCBI Taxonomy" id="2546446"/>
    <lineage>
        <taxon>Bacteria</taxon>
        <taxon>Pseudomonadati</taxon>
        <taxon>Pseudomonadota</taxon>
        <taxon>Betaproteobacteria</taxon>
        <taxon>Burkholderiales</taxon>
        <taxon>Burkholderiaceae</taxon>
        <taxon>Paraburkholderia</taxon>
    </lineage>
</organism>
<feature type="chain" id="PRO_5020658278" evidence="4">
    <location>
        <begin position="26"/>
        <end position="504"/>
    </location>
</feature>
<dbReference type="InterPro" id="IPR001638">
    <property type="entry name" value="Solute-binding_3/MltF_N"/>
</dbReference>